<keyword evidence="1" id="KW-0175">Coiled coil</keyword>
<feature type="coiled-coil region" evidence="1">
    <location>
        <begin position="6"/>
        <end position="72"/>
    </location>
</feature>
<evidence type="ECO:0000256" key="1">
    <source>
        <dbReference type="SAM" id="Coils"/>
    </source>
</evidence>
<dbReference type="AlphaFoldDB" id="A0A4Y9JBY5"/>
<name>A0A4Y9JBY5_9STRE</name>
<dbReference type="Proteomes" id="UP000297253">
    <property type="component" value="Unassembled WGS sequence"/>
</dbReference>
<comment type="caution">
    <text evidence="2">The sequence shown here is derived from an EMBL/GenBank/DDBJ whole genome shotgun (WGS) entry which is preliminary data.</text>
</comment>
<dbReference type="OrthoDB" id="2235646at2"/>
<sequence length="132" mass="16284">MVYGALEELLGFIRQKERELTEKEEDYYRNKRRLEERMRDLDDRHRRLSAILEQEQNKMKQLLIHHDASQEEAGSFYAKVQELQDESQWAYKDILHTLEEEIEETKRLFYHERDQLETELHDLRREYNDIGN</sequence>
<protein>
    <submittedName>
        <fullName evidence="2">Uncharacterized protein</fullName>
    </submittedName>
</protein>
<reference evidence="2 3" key="1">
    <citation type="submission" date="2019-03" db="EMBL/GenBank/DDBJ databases">
        <title>Diversity of the mouse oral microbiome.</title>
        <authorList>
            <person name="Joseph S."/>
            <person name="Aduse-Opoku J."/>
            <person name="Curtis M."/>
            <person name="Wade W."/>
            <person name="Hashim A."/>
        </authorList>
    </citation>
    <scope>NUCLEOTIDE SEQUENCE [LARGE SCALE GENOMIC DNA]</scope>
    <source>
        <strain evidence="2 3">WM131</strain>
    </source>
</reference>
<evidence type="ECO:0000313" key="3">
    <source>
        <dbReference type="Proteomes" id="UP000297253"/>
    </source>
</evidence>
<accession>A0A4Y9JBY5</accession>
<gene>
    <name evidence="2" type="ORF">E4T82_01665</name>
</gene>
<organism evidence="2 3">
    <name type="scientific">Streptococcus cuniculi</name>
    <dbReference type="NCBI Taxonomy" id="1432788"/>
    <lineage>
        <taxon>Bacteria</taxon>
        <taxon>Bacillati</taxon>
        <taxon>Bacillota</taxon>
        <taxon>Bacilli</taxon>
        <taxon>Lactobacillales</taxon>
        <taxon>Streptococcaceae</taxon>
        <taxon>Streptococcus</taxon>
    </lineage>
</organism>
<dbReference type="EMBL" id="SPPD01000002">
    <property type="protein sequence ID" value="TFU98503.1"/>
    <property type="molecule type" value="Genomic_DNA"/>
</dbReference>
<dbReference type="RefSeq" id="WP_135181176.1">
    <property type="nucleotide sequence ID" value="NZ_JADGKZ010000002.1"/>
</dbReference>
<evidence type="ECO:0000313" key="2">
    <source>
        <dbReference type="EMBL" id="TFU98503.1"/>
    </source>
</evidence>
<proteinExistence type="predicted"/>